<dbReference type="Proteomes" id="UP000663842">
    <property type="component" value="Unassembled WGS sequence"/>
</dbReference>
<dbReference type="Proteomes" id="UP000663887">
    <property type="component" value="Unassembled WGS sequence"/>
</dbReference>
<gene>
    <name evidence="2" type="ORF">UXM345_LOCUS36208</name>
    <name evidence="1" type="ORF">XDN619_LOCUS8372</name>
</gene>
<evidence type="ECO:0000313" key="3">
    <source>
        <dbReference type="Proteomes" id="UP000663842"/>
    </source>
</evidence>
<evidence type="ECO:0000313" key="1">
    <source>
        <dbReference type="EMBL" id="CAF2050155.1"/>
    </source>
</evidence>
<organism evidence="2 3">
    <name type="scientific">Rotaria magnacalcarata</name>
    <dbReference type="NCBI Taxonomy" id="392030"/>
    <lineage>
        <taxon>Eukaryota</taxon>
        <taxon>Metazoa</taxon>
        <taxon>Spiralia</taxon>
        <taxon>Gnathifera</taxon>
        <taxon>Rotifera</taxon>
        <taxon>Eurotatoria</taxon>
        <taxon>Bdelloidea</taxon>
        <taxon>Philodinida</taxon>
        <taxon>Philodinidae</taxon>
        <taxon>Rotaria</taxon>
    </lineage>
</organism>
<evidence type="ECO:0000313" key="2">
    <source>
        <dbReference type="EMBL" id="CAF4355123.1"/>
    </source>
</evidence>
<dbReference type="EMBL" id="CAJOBF010016469">
    <property type="protein sequence ID" value="CAF4355123.1"/>
    <property type="molecule type" value="Genomic_DNA"/>
</dbReference>
<dbReference type="EMBL" id="CAJNRG010002668">
    <property type="protein sequence ID" value="CAF2050155.1"/>
    <property type="molecule type" value="Genomic_DNA"/>
</dbReference>
<comment type="caution">
    <text evidence="2">The sequence shown here is derived from an EMBL/GenBank/DDBJ whole genome shotgun (WGS) entry which is preliminary data.</text>
</comment>
<proteinExistence type="predicted"/>
<sequence>ISETNEPQLCRKFVQDYLTHIQHQLEQCTIQLNLQATTRPETLTVTLLDHHLKEYIHELHEKQLHHILFDNNLTTDQKEAVNHLIHLRETELQIRKELLLFEQRILSKLLSSNFDQLDTLIASDFYTPVLEDQFSLNYKLKRSKILQETKRTWLDMLMESHDVKMKECNRQYQEELTQL</sequence>
<name>A0A820L814_9BILA</name>
<accession>A0A820L814</accession>
<feature type="non-terminal residue" evidence="2">
    <location>
        <position position="1"/>
    </location>
</feature>
<dbReference type="AlphaFoldDB" id="A0A820L814"/>
<protein>
    <submittedName>
        <fullName evidence="2">Uncharacterized protein</fullName>
    </submittedName>
</protein>
<reference evidence="2" key="1">
    <citation type="submission" date="2021-02" db="EMBL/GenBank/DDBJ databases">
        <authorList>
            <person name="Nowell W R."/>
        </authorList>
    </citation>
    <scope>NUCLEOTIDE SEQUENCE</scope>
</reference>